<evidence type="ECO:0000313" key="2">
    <source>
        <dbReference type="Proteomes" id="UP000253941"/>
    </source>
</evidence>
<keyword evidence="2" id="KW-1185">Reference proteome</keyword>
<comment type="caution">
    <text evidence="1">The sequence shown here is derived from an EMBL/GenBank/DDBJ whole genome shotgun (WGS) entry which is preliminary data.</text>
</comment>
<dbReference type="Pfam" id="PF12616">
    <property type="entry name" value="DUF3775"/>
    <property type="match status" value="1"/>
</dbReference>
<dbReference type="InterPro" id="IPR022254">
    <property type="entry name" value="DUF3775"/>
</dbReference>
<protein>
    <submittedName>
        <fullName evidence="1">DUF3775 domain-containing protein</fullName>
    </submittedName>
</protein>
<dbReference type="EMBL" id="QPMH01000025">
    <property type="protein sequence ID" value="RDD60516.1"/>
    <property type="molecule type" value="Genomic_DNA"/>
</dbReference>
<gene>
    <name evidence="1" type="ORF">DRB17_17610</name>
</gene>
<sequence length="144" mass="16527">MLDMDLETVCWLIVKMREFEVEDALPVNARDDDENLSPDQLSEQEEILDKYLERVREDPLYEDAKRVIDELNEDAQVELVALVWMGRGDYSGPQEWPEAVREARGRRNAYTADYLLGNPLVADYLEEGLSQLGLSCEGTDAWSV</sequence>
<reference evidence="1 2" key="1">
    <citation type="submission" date="2018-07" db="EMBL/GenBank/DDBJ databases">
        <title>Venubactetium sediminum gen. nov., sp. nov., isolated from a marine solar saltern.</title>
        <authorList>
            <person name="Wang S."/>
        </authorList>
    </citation>
    <scope>NUCLEOTIDE SEQUENCE [LARGE SCALE GENOMIC DNA]</scope>
    <source>
        <strain evidence="1 2">WD2A32</strain>
    </source>
</reference>
<dbReference type="Proteomes" id="UP000253941">
    <property type="component" value="Unassembled WGS sequence"/>
</dbReference>
<accession>A0A369TC80</accession>
<evidence type="ECO:0000313" key="1">
    <source>
        <dbReference type="EMBL" id="RDD60516.1"/>
    </source>
</evidence>
<dbReference type="RefSeq" id="WP_114583544.1">
    <property type="nucleotide sequence ID" value="NZ_QPMH01000025.1"/>
</dbReference>
<dbReference type="AlphaFoldDB" id="A0A369TC80"/>
<organism evidence="1 2">
    <name type="scientific">Ferruginivarius sediminum</name>
    <dbReference type="NCBI Taxonomy" id="2661937"/>
    <lineage>
        <taxon>Bacteria</taxon>
        <taxon>Pseudomonadati</taxon>
        <taxon>Pseudomonadota</taxon>
        <taxon>Alphaproteobacteria</taxon>
        <taxon>Rhodospirillales</taxon>
        <taxon>Rhodospirillaceae</taxon>
        <taxon>Ferruginivarius</taxon>
    </lineage>
</organism>
<name>A0A369TC80_9PROT</name>
<proteinExistence type="predicted"/>